<keyword evidence="2" id="KW-1185">Reference proteome</keyword>
<protein>
    <submittedName>
        <fullName evidence="1">Uncharacterized protein</fullName>
    </submittedName>
</protein>
<evidence type="ECO:0000313" key="1">
    <source>
        <dbReference type="EMBL" id="BES93747.1"/>
    </source>
</evidence>
<evidence type="ECO:0000313" key="2">
    <source>
        <dbReference type="Proteomes" id="UP001307889"/>
    </source>
</evidence>
<dbReference type="Proteomes" id="UP001307889">
    <property type="component" value="Chromosome 4"/>
</dbReference>
<sequence length="114" mass="12538">MTGEREANKLTELSSLVQFHIEILSLALFRARTPTYPPSLHSSALLPHTPRGPSLSHSLSTPSPMVFLVSRVFVSLTYTKTRRPTVSDVSVYACDCLLSSVPFLVSHPPGDQLF</sequence>
<gene>
    <name evidence="1" type="ORF">NTJ_06555</name>
</gene>
<name>A0ABN7ANE6_9HEMI</name>
<accession>A0ABN7ANE6</accession>
<organism evidence="1 2">
    <name type="scientific">Nesidiocoris tenuis</name>
    <dbReference type="NCBI Taxonomy" id="355587"/>
    <lineage>
        <taxon>Eukaryota</taxon>
        <taxon>Metazoa</taxon>
        <taxon>Ecdysozoa</taxon>
        <taxon>Arthropoda</taxon>
        <taxon>Hexapoda</taxon>
        <taxon>Insecta</taxon>
        <taxon>Pterygota</taxon>
        <taxon>Neoptera</taxon>
        <taxon>Paraneoptera</taxon>
        <taxon>Hemiptera</taxon>
        <taxon>Heteroptera</taxon>
        <taxon>Panheteroptera</taxon>
        <taxon>Cimicomorpha</taxon>
        <taxon>Miridae</taxon>
        <taxon>Dicyphina</taxon>
        <taxon>Nesidiocoris</taxon>
    </lineage>
</organism>
<proteinExistence type="predicted"/>
<reference evidence="1 2" key="1">
    <citation type="submission" date="2023-09" db="EMBL/GenBank/DDBJ databases">
        <title>Nesidiocoris tenuis whole genome shotgun sequence.</title>
        <authorList>
            <person name="Shibata T."/>
            <person name="Shimoda M."/>
            <person name="Kobayashi T."/>
            <person name="Uehara T."/>
        </authorList>
    </citation>
    <scope>NUCLEOTIDE SEQUENCE [LARGE SCALE GENOMIC DNA]</scope>
    <source>
        <strain evidence="1 2">Japan</strain>
    </source>
</reference>
<dbReference type="EMBL" id="AP028912">
    <property type="protein sequence ID" value="BES93747.1"/>
    <property type="molecule type" value="Genomic_DNA"/>
</dbReference>